<dbReference type="InterPro" id="IPR013785">
    <property type="entry name" value="Aldolase_TIM"/>
</dbReference>
<dbReference type="NCBIfam" id="TIGR00126">
    <property type="entry name" value="deoC"/>
    <property type="match status" value="1"/>
</dbReference>
<keyword evidence="3" id="KW-0963">Cytoplasm</keyword>
<dbReference type="OrthoDB" id="70823at2759"/>
<feature type="region of interest" description="Disordered" evidence="8">
    <location>
        <begin position="305"/>
        <end position="327"/>
    </location>
</feature>
<dbReference type="FunFam" id="3.20.20.70:FF:000044">
    <property type="entry name" value="Deoxyribose-phosphate aldolase"/>
    <property type="match status" value="1"/>
</dbReference>
<protein>
    <recommendedName>
        <fullName evidence="2">deoxyribose-phosphate aldolase</fullName>
        <ecNumber evidence="2">4.1.2.4</ecNumber>
    </recommendedName>
    <alternativeName>
        <fullName evidence="6">2-deoxy-D-ribose 5-phosphate aldolase</fullName>
    </alternativeName>
</protein>
<dbReference type="InterPro" id="IPR011343">
    <property type="entry name" value="DeoC"/>
</dbReference>
<evidence type="ECO:0000256" key="6">
    <source>
        <dbReference type="ARBA" id="ARBA00032755"/>
    </source>
</evidence>
<dbReference type="GO" id="GO:0016052">
    <property type="term" value="P:carbohydrate catabolic process"/>
    <property type="evidence" value="ECO:0007669"/>
    <property type="project" value="TreeGrafter"/>
</dbReference>
<keyword evidence="4" id="KW-0456">Lyase</keyword>
<dbReference type="AlphaFoldDB" id="U1GVT6"/>
<dbReference type="UniPathway" id="UPA00002">
    <property type="reaction ID" value="UER00468"/>
</dbReference>
<dbReference type="InterPro" id="IPR002915">
    <property type="entry name" value="DeoC/FbaB/LacD_aldolase"/>
</dbReference>
<dbReference type="EC" id="4.1.2.4" evidence="2"/>
<evidence type="ECO:0000256" key="8">
    <source>
        <dbReference type="SAM" id="MobiDB-lite"/>
    </source>
</evidence>
<dbReference type="GO" id="GO:0009264">
    <property type="term" value="P:deoxyribonucleotide catabolic process"/>
    <property type="evidence" value="ECO:0007669"/>
    <property type="project" value="InterPro"/>
</dbReference>
<dbReference type="InterPro" id="IPR028581">
    <property type="entry name" value="DeoC_typeI"/>
</dbReference>
<proteinExistence type="inferred from homology"/>
<evidence type="ECO:0000256" key="7">
    <source>
        <dbReference type="ARBA" id="ARBA00048791"/>
    </source>
</evidence>
<dbReference type="SUPFAM" id="SSF51569">
    <property type="entry name" value="Aldolase"/>
    <property type="match status" value="1"/>
</dbReference>
<dbReference type="Gene3D" id="3.20.20.70">
    <property type="entry name" value="Aldolase class I"/>
    <property type="match status" value="1"/>
</dbReference>
<keyword evidence="5" id="KW-0704">Schiff base</keyword>
<keyword evidence="10" id="KW-1185">Reference proteome</keyword>
<dbReference type="EMBL" id="KE720776">
    <property type="protein sequence ID" value="ERF76186.1"/>
    <property type="molecule type" value="Genomic_DNA"/>
</dbReference>
<organism evidence="9 10">
    <name type="scientific">Endocarpon pusillum (strain Z07020 / HMAS-L-300199)</name>
    <name type="common">Lichen-forming fungus</name>
    <dbReference type="NCBI Taxonomy" id="1263415"/>
    <lineage>
        <taxon>Eukaryota</taxon>
        <taxon>Fungi</taxon>
        <taxon>Dikarya</taxon>
        <taxon>Ascomycota</taxon>
        <taxon>Pezizomycotina</taxon>
        <taxon>Eurotiomycetes</taxon>
        <taxon>Chaetothyriomycetidae</taxon>
        <taxon>Verrucariales</taxon>
        <taxon>Verrucariaceae</taxon>
        <taxon>Endocarpon</taxon>
    </lineage>
</organism>
<dbReference type="GO" id="GO:0005737">
    <property type="term" value="C:cytoplasm"/>
    <property type="evidence" value="ECO:0007669"/>
    <property type="project" value="InterPro"/>
</dbReference>
<reference evidence="10" key="1">
    <citation type="journal article" date="2014" name="BMC Genomics">
        <title>Genome characteristics reveal the impact of lichenization on lichen-forming fungus Endocarpon pusillum Hedwig (Verrucariales, Ascomycota).</title>
        <authorList>
            <person name="Wang Y.-Y."/>
            <person name="Liu B."/>
            <person name="Zhang X.-Y."/>
            <person name="Zhou Q.-M."/>
            <person name="Zhang T."/>
            <person name="Li H."/>
            <person name="Yu Y.-F."/>
            <person name="Zhang X.-L."/>
            <person name="Hao X.-Y."/>
            <person name="Wang M."/>
            <person name="Wang L."/>
            <person name="Wei J.-C."/>
        </authorList>
    </citation>
    <scope>NUCLEOTIDE SEQUENCE [LARGE SCALE GENOMIC DNA]</scope>
    <source>
        <strain evidence="10">Z07020 / HMAS-L-300199</strain>
    </source>
</reference>
<evidence type="ECO:0000256" key="5">
    <source>
        <dbReference type="ARBA" id="ARBA00023270"/>
    </source>
</evidence>
<name>U1GVT6_ENDPU</name>
<sequence>MALSLPSVHNEWLNLFSHIASLLHVPPWHTSELPDLDARTTAQLIDHTLLAAAATLDQISTLCVEAREHHFRTVCVRSNHVAQAKKDLLGTDVGVASVVGFPSGDDYPSYSTAQKVAEARFAIADGATELDMVLNYEALKEDGQVSENEHTSMYTAIYEDVVAVREAAPRPMILKVILETSQLTDEDVARACVICCLAGADFVKTSTGFRGHGATLEVVQLMRAVCDVCQSEGLTTGRVQVKASGGIKTIDDVRKMVSVGAERIGASAGVAIISGLKRRNSVVPKALEDRVRGDYDISEANQRLESTLTESSQPGSQYSPANGQEAV</sequence>
<dbReference type="Pfam" id="PF01791">
    <property type="entry name" value="DeoC"/>
    <property type="match status" value="1"/>
</dbReference>
<evidence type="ECO:0000256" key="2">
    <source>
        <dbReference type="ARBA" id="ARBA00012515"/>
    </source>
</evidence>
<dbReference type="SMART" id="SM01133">
    <property type="entry name" value="DeoC"/>
    <property type="match status" value="1"/>
</dbReference>
<dbReference type="PANTHER" id="PTHR10889:SF1">
    <property type="entry name" value="DEOXYRIBOSE-PHOSPHATE ALDOLASE"/>
    <property type="match status" value="1"/>
</dbReference>
<dbReference type="RefSeq" id="XP_007786468.1">
    <property type="nucleotide sequence ID" value="XM_007788278.1"/>
</dbReference>
<evidence type="ECO:0000313" key="9">
    <source>
        <dbReference type="EMBL" id="ERF76186.1"/>
    </source>
</evidence>
<dbReference type="GO" id="GO:0046386">
    <property type="term" value="P:deoxyribose phosphate catabolic process"/>
    <property type="evidence" value="ECO:0007669"/>
    <property type="project" value="UniProtKB-UniPathway"/>
</dbReference>
<dbReference type="CDD" id="cd00959">
    <property type="entry name" value="DeoC"/>
    <property type="match status" value="1"/>
</dbReference>
<gene>
    <name evidence="9" type="ORF">EPUS_07386</name>
</gene>
<dbReference type="GO" id="GO:0004139">
    <property type="term" value="F:deoxyribose-phosphate aldolase activity"/>
    <property type="evidence" value="ECO:0007669"/>
    <property type="project" value="UniProtKB-EC"/>
</dbReference>
<dbReference type="GeneID" id="19242270"/>
<dbReference type="PANTHER" id="PTHR10889">
    <property type="entry name" value="DEOXYRIBOSE-PHOSPHATE ALDOLASE"/>
    <property type="match status" value="1"/>
</dbReference>
<comment type="similarity">
    <text evidence="1">Belongs to the DeoC/FbaB aldolase family. DeoC type 1 subfamily.</text>
</comment>
<dbReference type="eggNOG" id="KOG3981">
    <property type="taxonomic scope" value="Eukaryota"/>
</dbReference>
<dbReference type="HAMAP" id="MF_00114">
    <property type="entry name" value="DeoC_type1"/>
    <property type="match status" value="1"/>
</dbReference>
<dbReference type="Proteomes" id="UP000019373">
    <property type="component" value="Unassembled WGS sequence"/>
</dbReference>
<dbReference type="HOGENOM" id="CLU_053595_0_1_1"/>
<evidence type="ECO:0000313" key="10">
    <source>
        <dbReference type="Proteomes" id="UP000019373"/>
    </source>
</evidence>
<evidence type="ECO:0000256" key="3">
    <source>
        <dbReference type="ARBA" id="ARBA00022490"/>
    </source>
</evidence>
<comment type="catalytic activity">
    <reaction evidence="7">
        <text>2-deoxy-D-ribose 5-phosphate = D-glyceraldehyde 3-phosphate + acetaldehyde</text>
        <dbReference type="Rhea" id="RHEA:12821"/>
        <dbReference type="ChEBI" id="CHEBI:15343"/>
        <dbReference type="ChEBI" id="CHEBI:59776"/>
        <dbReference type="ChEBI" id="CHEBI:62877"/>
        <dbReference type="EC" id="4.1.2.4"/>
    </reaction>
</comment>
<accession>U1GVT6</accession>
<dbReference type="OMA" id="MNACIPP"/>
<evidence type="ECO:0000256" key="1">
    <source>
        <dbReference type="ARBA" id="ARBA00010936"/>
    </source>
</evidence>
<evidence type="ECO:0000256" key="4">
    <source>
        <dbReference type="ARBA" id="ARBA00023239"/>
    </source>
</evidence>